<feature type="compositionally biased region" description="Polar residues" evidence="13">
    <location>
        <begin position="50"/>
        <end position="59"/>
    </location>
</feature>
<dbReference type="GO" id="GO:0006397">
    <property type="term" value="P:mRNA processing"/>
    <property type="evidence" value="ECO:0007669"/>
    <property type="project" value="UniProtKB-KW"/>
</dbReference>
<dbReference type="GO" id="GO:0005634">
    <property type="term" value="C:nucleus"/>
    <property type="evidence" value="ECO:0007669"/>
    <property type="project" value="UniProtKB-SubCell"/>
</dbReference>
<evidence type="ECO:0000256" key="13">
    <source>
        <dbReference type="SAM" id="MobiDB-lite"/>
    </source>
</evidence>
<evidence type="ECO:0000256" key="4">
    <source>
        <dbReference type="ARBA" id="ARBA00010912"/>
    </source>
</evidence>
<proteinExistence type="inferred from homology"/>
<sequence length="1186" mass="126423">MNGHAPDFAGRVQATAPQLKTAVPVTAAAQQPVYGQQEERTERQRHELPAQNQMPSHARTQAELGGSSVAHSYASPATGVAAQVASNATTRGLSGAILLPEEEIISLEEPTPLDFRISASLEAELRRRNLSLSESAKHVREQILHQIDTIVKTWVTNVYLHLQDDGAIGARRSPDEPERFDISRGARICTFGSYRMGVSSSESDIDVVCLVPKFVDRYANVFGLPVSHSTLIAPSPRIPGASDSVNGATSGGTFGAPSAALPGSSLYAPVAPAPVSKVKAPTPRFCTLLHILEDLPSTSNIVAVPEAFVPVIKFHISGVEIDLLVACLDRDFIPKELDVLDDSVLLNVDDVTARSINGVRVTDTIMRLVPNQDTFRAVLRAVKHWATVRCIYSNALGFLGGVGWAIMVAKICLLFPHASPNTLLEQFFRVYSSWSWPSPVTLCSSSSQPRAGLHFSVWNPVLNRSDRKHLMPVITPAYPALNSSYNVCSTTFRIMTEEFARACAVFEPVLSANAAAATTTGTRQNTRGATEKHGTRQEVLAGEWTSLEDPLACSVKAWGELFCRSDVLHRYPSFLIIDAFSEVPEQQRRWCAFVEAKLRYLILRLETLARTLVRPIPVVFCQNPLYKPYCANTFLFGLSFSISPGVLDYNVDLVTPIQEWSAQILSWIERASDMMLSIVHVPGHDLPEFVLREFYSAHKGNGGTDVGQPPTPSRSDSRGGPIGDGCSAHLMHAKALAELQHQVGMGMASGSSEQPTKLVMQSSKHQQAQIQDEGRARVMGQGQVQAHLQTQAGQGRIQNQPVKAKTQADPQQPQLQPSPPPSQHQQGVSMLSANAPVWPDTKSRGAATGTVSLPGSPISKTFQAEFSRRPYSKDSSSVLPSNSQPPSLKLSALQEASQQPASGKTPVWAGPTQHQVQAAGSGVGFRKKDRGNNSSGKGKSQTPTTASQSAPSTVAASGHSGSSLPSSTWTRPHGDSSGVTLEPLSLERGAPSPRSKSAGRRATKSAQLSPLSSPKREKLHVSHSLVDVNAGQSGELLVLEMELPASLPSSAPTRGAQNVAVWSHREGLDRVREPFGTAYRNAALGNVNAGTNHGFGPTSGSIVGGSSGITIGGSSGGASRVNASKGVSGASALNQIQSAQAPTVGSGNGAKGKRANSFSHEAGGPAPTLWKDMVVNGLPRTAGSKK</sequence>
<evidence type="ECO:0000313" key="18">
    <source>
        <dbReference type="Proteomes" id="UP000324585"/>
    </source>
</evidence>
<dbReference type="PANTHER" id="PTHR10682">
    <property type="entry name" value="POLY A POLYMERASE"/>
    <property type="match status" value="1"/>
</dbReference>
<protein>
    <recommendedName>
        <fullName evidence="5">polynucleotide adenylyltransferase</fullName>
        <ecNumber evidence="5">2.7.7.19</ecNumber>
    </recommendedName>
</protein>
<comment type="cofactor">
    <cofactor evidence="2">
        <name>Mg(2+)</name>
        <dbReference type="ChEBI" id="CHEBI:18420"/>
    </cofactor>
</comment>
<organism evidence="17 18">
    <name type="scientific">Porphyridium purpureum</name>
    <name type="common">Red alga</name>
    <name type="synonym">Porphyridium cruentum</name>
    <dbReference type="NCBI Taxonomy" id="35688"/>
    <lineage>
        <taxon>Eukaryota</taxon>
        <taxon>Rhodophyta</taxon>
        <taxon>Bangiophyceae</taxon>
        <taxon>Porphyridiales</taxon>
        <taxon>Porphyridiaceae</taxon>
        <taxon>Porphyridium</taxon>
    </lineage>
</organism>
<evidence type="ECO:0000256" key="5">
    <source>
        <dbReference type="ARBA" id="ARBA00012388"/>
    </source>
</evidence>
<evidence type="ECO:0000256" key="7">
    <source>
        <dbReference type="ARBA" id="ARBA00022679"/>
    </source>
</evidence>
<keyword evidence="18" id="KW-1185">Reference proteome</keyword>
<dbReference type="InterPro" id="IPR011068">
    <property type="entry name" value="NuclTrfase_I-like_C"/>
</dbReference>
<feature type="compositionally biased region" description="Basic and acidic residues" evidence="13">
    <location>
        <begin position="37"/>
        <end position="48"/>
    </location>
</feature>
<dbReference type="InterPro" id="IPR043519">
    <property type="entry name" value="NT_sf"/>
</dbReference>
<feature type="domain" description="Poly(A) polymerase nucleotidyltransferase" evidence="16">
    <location>
        <begin position="284"/>
        <end position="369"/>
    </location>
</feature>
<dbReference type="InterPro" id="IPR007012">
    <property type="entry name" value="PolA_pol_cen_dom"/>
</dbReference>
<evidence type="ECO:0000256" key="12">
    <source>
        <dbReference type="ARBA" id="ARBA00023242"/>
    </source>
</evidence>
<keyword evidence="6" id="KW-0507">mRNA processing</keyword>
<feature type="compositionally biased region" description="Polar residues" evidence="13">
    <location>
        <begin position="782"/>
        <end position="801"/>
    </location>
</feature>
<dbReference type="InterPro" id="IPR048840">
    <property type="entry name" value="PolA_pol_NTPase"/>
</dbReference>
<dbReference type="FunFam" id="1.10.1410.10:FF:000001">
    <property type="entry name" value="Putative poly(A) polymerase gamma"/>
    <property type="match status" value="1"/>
</dbReference>
<reference evidence="18" key="1">
    <citation type="journal article" date="2019" name="Nat. Commun.">
        <title>Expansion of phycobilisome linker gene families in mesophilic red algae.</title>
        <authorList>
            <person name="Lee J."/>
            <person name="Kim D."/>
            <person name="Bhattacharya D."/>
            <person name="Yoon H.S."/>
        </authorList>
    </citation>
    <scope>NUCLEOTIDE SEQUENCE [LARGE SCALE GENOMIC DNA]</scope>
    <source>
        <strain evidence="18">CCMP 1328</strain>
    </source>
</reference>
<dbReference type="GO" id="GO:0046872">
    <property type="term" value="F:metal ion binding"/>
    <property type="evidence" value="ECO:0007669"/>
    <property type="project" value="UniProtKB-KW"/>
</dbReference>
<dbReference type="GO" id="GO:0003723">
    <property type="term" value="F:RNA binding"/>
    <property type="evidence" value="ECO:0007669"/>
    <property type="project" value="InterPro"/>
</dbReference>
<dbReference type="SUPFAM" id="SSF81301">
    <property type="entry name" value="Nucleotidyltransferase"/>
    <property type="match status" value="1"/>
</dbReference>
<comment type="caution">
    <text evidence="17">The sequence shown here is derived from an EMBL/GenBank/DDBJ whole genome shotgun (WGS) entry which is preliminary data.</text>
</comment>
<dbReference type="OrthoDB" id="412748at2759"/>
<feature type="domain" description="Poly(A) polymerase central" evidence="15">
    <location>
        <begin position="374"/>
        <end position="512"/>
    </location>
</feature>
<dbReference type="AlphaFoldDB" id="A0A5J4YHU7"/>
<dbReference type="Gene3D" id="3.30.460.10">
    <property type="entry name" value="Beta Polymerase, domain 2"/>
    <property type="match status" value="1"/>
</dbReference>
<feature type="region of interest" description="Disordered" evidence="13">
    <location>
        <begin position="745"/>
        <end position="1022"/>
    </location>
</feature>
<evidence type="ECO:0000256" key="8">
    <source>
        <dbReference type="ARBA" id="ARBA00022723"/>
    </source>
</evidence>
<dbReference type="SUPFAM" id="SSF55003">
    <property type="entry name" value="PAP/Archaeal CCA-adding enzyme, C-terminal domain"/>
    <property type="match status" value="1"/>
</dbReference>
<feature type="compositionally biased region" description="Polar residues" evidence="13">
    <location>
        <begin position="849"/>
        <end position="864"/>
    </location>
</feature>
<evidence type="ECO:0000313" key="17">
    <source>
        <dbReference type="EMBL" id="KAA8491026.1"/>
    </source>
</evidence>
<evidence type="ECO:0000259" key="15">
    <source>
        <dbReference type="Pfam" id="PF04928"/>
    </source>
</evidence>
<feature type="domain" description="Poly(A) polymerase nucleotidyltransferase" evidence="16">
    <location>
        <begin position="105"/>
        <end position="217"/>
    </location>
</feature>
<evidence type="ECO:0000256" key="10">
    <source>
        <dbReference type="ARBA" id="ARBA00022840"/>
    </source>
</evidence>
<evidence type="ECO:0000259" key="14">
    <source>
        <dbReference type="Pfam" id="PF04926"/>
    </source>
</evidence>
<dbReference type="GO" id="GO:0031123">
    <property type="term" value="P:RNA 3'-end processing"/>
    <property type="evidence" value="ECO:0007669"/>
    <property type="project" value="InterPro"/>
</dbReference>
<dbReference type="Gene3D" id="1.10.1410.10">
    <property type="match status" value="1"/>
</dbReference>
<keyword evidence="9" id="KW-0547">Nucleotide-binding</keyword>
<gene>
    <name evidence="17" type="ORF">FVE85_4443</name>
</gene>
<dbReference type="InterPro" id="IPR007010">
    <property type="entry name" value="PolA_pol_RNA-bd_dom"/>
</dbReference>
<evidence type="ECO:0000256" key="6">
    <source>
        <dbReference type="ARBA" id="ARBA00022664"/>
    </source>
</evidence>
<evidence type="ECO:0000256" key="3">
    <source>
        <dbReference type="ARBA" id="ARBA00004123"/>
    </source>
</evidence>
<feature type="compositionally biased region" description="Low complexity" evidence="13">
    <location>
        <begin position="940"/>
        <end position="967"/>
    </location>
</feature>
<comment type="cofactor">
    <cofactor evidence="1">
        <name>Mn(2+)</name>
        <dbReference type="ChEBI" id="CHEBI:29035"/>
    </cofactor>
</comment>
<dbReference type="CDD" id="cd05402">
    <property type="entry name" value="NT_PAP_TUTase"/>
    <property type="match status" value="1"/>
</dbReference>
<dbReference type="PANTHER" id="PTHR10682:SF10">
    <property type="entry name" value="POLYNUCLEOTIDE ADENYLYLTRANSFERASE"/>
    <property type="match status" value="1"/>
</dbReference>
<feature type="compositionally biased region" description="Low complexity" evidence="13">
    <location>
        <begin position="23"/>
        <end position="33"/>
    </location>
</feature>
<dbReference type="Pfam" id="PF04928">
    <property type="entry name" value="PAP_central"/>
    <property type="match status" value="1"/>
</dbReference>
<dbReference type="Gene3D" id="3.30.70.590">
    <property type="entry name" value="Poly(A) polymerase predicted RNA binding domain"/>
    <property type="match status" value="1"/>
</dbReference>
<dbReference type="Proteomes" id="UP000324585">
    <property type="component" value="Unassembled WGS sequence"/>
</dbReference>
<dbReference type="EC" id="2.7.7.19" evidence="5"/>
<evidence type="ECO:0000256" key="9">
    <source>
        <dbReference type="ARBA" id="ARBA00022741"/>
    </source>
</evidence>
<evidence type="ECO:0000256" key="2">
    <source>
        <dbReference type="ARBA" id="ARBA00001946"/>
    </source>
</evidence>
<dbReference type="SUPFAM" id="SSF81631">
    <property type="entry name" value="PAP/OAS1 substrate-binding domain"/>
    <property type="match status" value="1"/>
</dbReference>
<accession>A0A5J4YHU7</accession>
<feature type="region of interest" description="Disordered" evidence="13">
    <location>
        <begin position="1139"/>
        <end position="1171"/>
    </location>
</feature>
<dbReference type="EMBL" id="VRMN01000016">
    <property type="protein sequence ID" value="KAA8491026.1"/>
    <property type="molecule type" value="Genomic_DNA"/>
</dbReference>
<dbReference type="GO" id="GO:1990817">
    <property type="term" value="F:poly(A) RNA polymerase activity"/>
    <property type="evidence" value="ECO:0007669"/>
    <property type="project" value="UniProtKB-EC"/>
</dbReference>
<name>A0A5J4YHU7_PORPP</name>
<comment type="similarity">
    <text evidence="4">Belongs to the poly(A) polymerase family.</text>
</comment>
<evidence type="ECO:0000256" key="1">
    <source>
        <dbReference type="ARBA" id="ARBA00001936"/>
    </source>
</evidence>
<feature type="region of interest" description="Disordered" evidence="13">
    <location>
        <begin position="23"/>
        <end position="63"/>
    </location>
</feature>
<feature type="domain" description="Poly(A) polymerase RNA-binding" evidence="14">
    <location>
        <begin position="569"/>
        <end position="617"/>
    </location>
</feature>
<keyword evidence="7" id="KW-0808">Transferase</keyword>
<feature type="region of interest" description="Disordered" evidence="13">
    <location>
        <begin position="700"/>
        <end position="727"/>
    </location>
</feature>
<keyword evidence="8" id="KW-0479">Metal-binding</keyword>
<evidence type="ECO:0000256" key="11">
    <source>
        <dbReference type="ARBA" id="ARBA00022842"/>
    </source>
</evidence>
<keyword evidence="12" id="KW-0539">Nucleus</keyword>
<evidence type="ECO:0000259" key="16">
    <source>
        <dbReference type="Pfam" id="PF20750"/>
    </source>
</evidence>
<dbReference type="GO" id="GO:0005524">
    <property type="term" value="F:ATP binding"/>
    <property type="evidence" value="ECO:0007669"/>
    <property type="project" value="UniProtKB-KW"/>
</dbReference>
<keyword evidence="11" id="KW-0460">Magnesium</keyword>
<dbReference type="Pfam" id="PF20750">
    <property type="entry name" value="PAP_NTPase"/>
    <property type="match status" value="2"/>
</dbReference>
<comment type="subcellular location">
    <subcellularLocation>
        <location evidence="3">Nucleus</location>
    </subcellularLocation>
</comment>
<dbReference type="Pfam" id="PF04926">
    <property type="entry name" value="PAP_RNA-bind"/>
    <property type="match status" value="1"/>
</dbReference>
<feature type="compositionally biased region" description="Polar residues" evidence="13">
    <location>
        <begin position="873"/>
        <end position="886"/>
    </location>
</feature>
<keyword evidence="10" id="KW-0067">ATP-binding</keyword>
<feature type="compositionally biased region" description="Polar residues" evidence="13">
    <location>
        <begin position="749"/>
        <end position="770"/>
    </location>
</feature>